<accession>A0A9P0A6P7</accession>
<dbReference type="KEGG" id="btab:109030170"/>
<dbReference type="PRINTS" id="PR00838">
    <property type="entry name" value="V5ALLERGEN"/>
</dbReference>
<protein>
    <recommendedName>
        <fullName evidence="2">SCP domain-containing protein</fullName>
    </recommendedName>
</protein>
<evidence type="ECO:0000259" key="2">
    <source>
        <dbReference type="SMART" id="SM00198"/>
    </source>
</evidence>
<gene>
    <name evidence="3" type="ORF">BEMITA_LOCUS4642</name>
</gene>
<dbReference type="InterPro" id="IPR001283">
    <property type="entry name" value="CRISP-related"/>
</dbReference>
<dbReference type="AlphaFoldDB" id="A0A9P0A6P7"/>
<dbReference type="PRINTS" id="PR00837">
    <property type="entry name" value="V5TPXLIKE"/>
</dbReference>
<dbReference type="Proteomes" id="UP001152759">
    <property type="component" value="Chromosome 2"/>
</dbReference>
<organism evidence="3 4">
    <name type="scientific">Bemisia tabaci</name>
    <name type="common">Sweetpotato whitefly</name>
    <name type="synonym">Aleurodes tabaci</name>
    <dbReference type="NCBI Taxonomy" id="7038"/>
    <lineage>
        <taxon>Eukaryota</taxon>
        <taxon>Metazoa</taxon>
        <taxon>Ecdysozoa</taxon>
        <taxon>Arthropoda</taxon>
        <taxon>Hexapoda</taxon>
        <taxon>Insecta</taxon>
        <taxon>Pterygota</taxon>
        <taxon>Neoptera</taxon>
        <taxon>Paraneoptera</taxon>
        <taxon>Hemiptera</taxon>
        <taxon>Sternorrhyncha</taxon>
        <taxon>Aleyrodoidea</taxon>
        <taxon>Aleyrodidae</taxon>
        <taxon>Aleyrodinae</taxon>
        <taxon>Bemisia</taxon>
    </lineage>
</organism>
<evidence type="ECO:0000256" key="1">
    <source>
        <dbReference type="SAM" id="MobiDB-lite"/>
    </source>
</evidence>
<sequence length="295" mass="33348">MNIGGVGSSADCGSRVTASQRLLNFAELPADLIYNPEQHAQNLQPSIRRERATAGRYLQRRVDALRALKESTKIIEPFSGLSKYTLKKWPIDKMPQVLRKIIGNKPNIICEKDELRTAWNDSDFIAECLCWHNVYRFQHRVPPLQMSPQLCEKAQAWANHLAHTDSFFYRIDRDVGQNLFYRLTNALESDVTGQEVSSYWYSAVKQYDFSKEPDVLHANVNAGHFTQLVWANTRYLGVGRAQSRSGKIIVVANYSPAGNTSGQFQQNILPPVLDETDGVSLGRNSNQSKNSKKSD</sequence>
<dbReference type="SMART" id="SM00198">
    <property type="entry name" value="SCP"/>
    <property type="match status" value="1"/>
</dbReference>
<dbReference type="InterPro" id="IPR014044">
    <property type="entry name" value="CAP_dom"/>
</dbReference>
<dbReference type="InterPro" id="IPR018244">
    <property type="entry name" value="Allrgn_V5/Tpx1_CS"/>
</dbReference>
<evidence type="ECO:0000313" key="4">
    <source>
        <dbReference type="Proteomes" id="UP001152759"/>
    </source>
</evidence>
<dbReference type="GO" id="GO:0005576">
    <property type="term" value="C:extracellular region"/>
    <property type="evidence" value="ECO:0007669"/>
    <property type="project" value="UniProtKB-SubCell"/>
</dbReference>
<reference evidence="3" key="1">
    <citation type="submission" date="2021-12" db="EMBL/GenBank/DDBJ databases">
        <authorList>
            <person name="King R."/>
        </authorList>
    </citation>
    <scope>NUCLEOTIDE SEQUENCE</scope>
</reference>
<dbReference type="PANTHER" id="PTHR10334">
    <property type="entry name" value="CYSTEINE-RICH SECRETORY PROTEIN-RELATED"/>
    <property type="match status" value="1"/>
</dbReference>
<name>A0A9P0A6P7_BEMTA</name>
<dbReference type="CDD" id="cd05382">
    <property type="entry name" value="CAP_GAPR1-like"/>
    <property type="match status" value="1"/>
</dbReference>
<feature type="region of interest" description="Disordered" evidence="1">
    <location>
        <begin position="275"/>
        <end position="295"/>
    </location>
</feature>
<dbReference type="Pfam" id="PF00188">
    <property type="entry name" value="CAP"/>
    <property type="match status" value="1"/>
</dbReference>
<dbReference type="InterPro" id="IPR002413">
    <property type="entry name" value="V5_allergen-like"/>
</dbReference>
<feature type="domain" description="SCP" evidence="2">
    <location>
        <begin position="123"/>
        <end position="262"/>
    </location>
</feature>
<dbReference type="PROSITE" id="PS01009">
    <property type="entry name" value="CRISP_1"/>
    <property type="match status" value="1"/>
</dbReference>
<dbReference type="InterPro" id="IPR035940">
    <property type="entry name" value="CAP_sf"/>
</dbReference>
<dbReference type="Gene3D" id="3.40.33.10">
    <property type="entry name" value="CAP"/>
    <property type="match status" value="1"/>
</dbReference>
<dbReference type="FunFam" id="3.40.33.10:FF:000010">
    <property type="entry name" value="Predicted protein"/>
    <property type="match status" value="1"/>
</dbReference>
<evidence type="ECO:0000313" key="3">
    <source>
        <dbReference type="EMBL" id="CAH0385416.1"/>
    </source>
</evidence>
<dbReference type="InterPro" id="IPR034113">
    <property type="entry name" value="SCP_GAPR1-like"/>
</dbReference>
<proteinExistence type="predicted"/>
<dbReference type="SUPFAM" id="SSF55797">
    <property type="entry name" value="PR-1-like"/>
    <property type="match status" value="1"/>
</dbReference>
<keyword evidence="4" id="KW-1185">Reference proteome</keyword>
<dbReference type="EMBL" id="OU963863">
    <property type="protein sequence ID" value="CAH0385416.1"/>
    <property type="molecule type" value="Genomic_DNA"/>
</dbReference>